<evidence type="ECO:0000313" key="2">
    <source>
        <dbReference type="Proteomes" id="UP000694843"/>
    </source>
</evidence>
<proteinExistence type="predicted"/>
<accession>A0A979FK31</accession>
<feature type="compositionally biased region" description="Acidic residues" evidence="1">
    <location>
        <begin position="83"/>
        <end position="114"/>
    </location>
</feature>
<dbReference type="RefSeq" id="XP_047737077.1">
    <property type="nucleotide sequence ID" value="XM_047881121.1"/>
</dbReference>
<feature type="compositionally biased region" description="Low complexity" evidence="1">
    <location>
        <begin position="133"/>
        <end position="153"/>
    </location>
</feature>
<evidence type="ECO:0000313" key="3">
    <source>
        <dbReference type="RefSeq" id="XP_047737077.1"/>
    </source>
</evidence>
<dbReference type="GeneID" id="108671038"/>
<gene>
    <name evidence="3" type="primary">LOC108671038</name>
</gene>
<keyword evidence="2" id="KW-1185">Reference proteome</keyword>
<evidence type="ECO:0000256" key="1">
    <source>
        <dbReference type="SAM" id="MobiDB-lite"/>
    </source>
</evidence>
<organism evidence="2 3">
    <name type="scientific">Hyalella azteca</name>
    <name type="common">Amphipod</name>
    <dbReference type="NCBI Taxonomy" id="294128"/>
    <lineage>
        <taxon>Eukaryota</taxon>
        <taxon>Metazoa</taxon>
        <taxon>Ecdysozoa</taxon>
        <taxon>Arthropoda</taxon>
        <taxon>Crustacea</taxon>
        <taxon>Multicrustacea</taxon>
        <taxon>Malacostraca</taxon>
        <taxon>Eumalacostraca</taxon>
        <taxon>Peracarida</taxon>
        <taxon>Amphipoda</taxon>
        <taxon>Senticaudata</taxon>
        <taxon>Talitrida</taxon>
        <taxon>Talitroidea</taxon>
        <taxon>Hyalellidae</taxon>
        <taxon>Hyalella</taxon>
    </lineage>
</organism>
<dbReference type="KEGG" id="hazt:108671038"/>
<reference evidence="3" key="1">
    <citation type="submission" date="2025-08" db="UniProtKB">
        <authorList>
            <consortium name="RefSeq"/>
        </authorList>
    </citation>
    <scope>IDENTIFICATION</scope>
    <source>
        <tissue evidence="3">Whole organism</tissue>
    </source>
</reference>
<name>A0A979FK31_HYAAZ</name>
<sequence length="213" mass="23420">MPLPSVYAEPSSSVVIACSVCVVIASLSCGESTLQEKDRQERKDRLFEIGGMSKFNWRDYDSDESELDEELAEIVDWYAQECFGDDDGASGDEGEEGGDEGEEGGDEGGDEDASQQEVPTEEVPPASPEDRQSVSAAARRGRPAPSRSISPRPEAGKKYKCLVDGCTYQDNDKYTFEAHVHSAHGKDKLFKSECCDFMSNWRENIPFGAHKCV</sequence>
<dbReference type="AlphaFoldDB" id="A0A979FK31"/>
<dbReference type="Proteomes" id="UP000694843">
    <property type="component" value="Unplaced"/>
</dbReference>
<feature type="region of interest" description="Disordered" evidence="1">
    <location>
        <begin position="82"/>
        <end position="154"/>
    </location>
</feature>
<protein>
    <submittedName>
        <fullName evidence="3">Uncharacterized protein LOC108671038</fullName>
    </submittedName>
</protein>